<dbReference type="EnsemblMetazoa" id="G29228.1">
    <property type="protein sequence ID" value="G29228.1:cds"/>
    <property type="gene ID" value="G29228"/>
</dbReference>
<keyword evidence="1" id="KW-1133">Transmembrane helix</keyword>
<keyword evidence="1" id="KW-0472">Membrane</keyword>
<sequence length="166" mass="19170">MTEKSDFTIDLLFQGSLDFEMIPEIFDEMSSIFGCVDDKWDYFLEGIEMNSSKSRNDGMTTVSFQFACNDSLFTENDFYEVCLQHKARIQEKIYPLVMVYPAIPQIKKYQYLHDWLSDSWRLMASILGVISMALCIVLVTEFGKLKYRKLIKGVSLSRHPTGKGVT</sequence>
<keyword evidence="1" id="KW-0812">Transmembrane</keyword>
<protein>
    <submittedName>
        <fullName evidence="2">Uncharacterized protein</fullName>
    </submittedName>
</protein>
<dbReference type="Proteomes" id="UP000005408">
    <property type="component" value="Unassembled WGS sequence"/>
</dbReference>
<evidence type="ECO:0000256" key="1">
    <source>
        <dbReference type="SAM" id="Phobius"/>
    </source>
</evidence>
<dbReference type="AlphaFoldDB" id="A0A8W8LQ50"/>
<feature type="transmembrane region" description="Helical" evidence="1">
    <location>
        <begin position="122"/>
        <end position="142"/>
    </location>
</feature>
<accession>A0A8W8LQ50</accession>
<reference evidence="2" key="1">
    <citation type="submission" date="2022-08" db="UniProtKB">
        <authorList>
            <consortium name="EnsemblMetazoa"/>
        </authorList>
    </citation>
    <scope>IDENTIFICATION</scope>
    <source>
        <strain evidence="2">05x7-T-G4-1.051#20</strain>
    </source>
</reference>
<organism evidence="2 3">
    <name type="scientific">Magallana gigas</name>
    <name type="common">Pacific oyster</name>
    <name type="synonym">Crassostrea gigas</name>
    <dbReference type="NCBI Taxonomy" id="29159"/>
    <lineage>
        <taxon>Eukaryota</taxon>
        <taxon>Metazoa</taxon>
        <taxon>Spiralia</taxon>
        <taxon>Lophotrochozoa</taxon>
        <taxon>Mollusca</taxon>
        <taxon>Bivalvia</taxon>
        <taxon>Autobranchia</taxon>
        <taxon>Pteriomorphia</taxon>
        <taxon>Ostreida</taxon>
        <taxon>Ostreoidea</taxon>
        <taxon>Ostreidae</taxon>
        <taxon>Magallana</taxon>
    </lineage>
</organism>
<keyword evidence="3" id="KW-1185">Reference proteome</keyword>
<name>A0A8W8LQ50_MAGGI</name>
<proteinExistence type="predicted"/>
<evidence type="ECO:0000313" key="3">
    <source>
        <dbReference type="Proteomes" id="UP000005408"/>
    </source>
</evidence>
<evidence type="ECO:0000313" key="2">
    <source>
        <dbReference type="EnsemblMetazoa" id="G29228.1:cds"/>
    </source>
</evidence>